<evidence type="ECO:0000313" key="8">
    <source>
        <dbReference type="EMBL" id="PPU66861.1"/>
    </source>
</evidence>
<dbReference type="RefSeq" id="WP_046964115.1">
    <property type="nucleotide sequence ID" value="NZ_MDEI01000019.1"/>
</dbReference>
<dbReference type="GO" id="GO:0005886">
    <property type="term" value="C:plasma membrane"/>
    <property type="evidence" value="ECO:0007669"/>
    <property type="project" value="UniProtKB-SubCell"/>
</dbReference>
<name>A0A2S7CZ65_9XANT</name>
<proteinExistence type="inferred from homology"/>
<sequence>MNASAPRGNAGLAAALLMLRIAGGGFLLPHGLGKLPGWFGGPGLAGFAAELQQFGFPSAQPLPLLLALVQTLSGLAVLLGLWTRVSAALAAVFIATTVVVAVPKGWFWMHGGMEYPLMWLLVLLGLVAAGGGAWSLDGLRRRGAA</sequence>
<evidence type="ECO:0000256" key="3">
    <source>
        <dbReference type="ARBA" id="ARBA00022475"/>
    </source>
</evidence>
<feature type="transmembrane region" description="Helical" evidence="7">
    <location>
        <begin position="12"/>
        <end position="32"/>
    </location>
</feature>
<comment type="caution">
    <text evidence="8">The sequence shown here is derived from an EMBL/GenBank/DDBJ whole genome shotgun (WGS) entry which is preliminary data.</text>
</comment>
<comment type="similarity">
    <text evidence="2">Belongs to the DoxX family.</text>
</comment>
<dbReference type="InterPro" id="IPR032808">
    <property type="entry name" value="DoxX"/>
</dbReference>
<keyword evidence="9" id="KW-1185">Reference proteome</keyword>
<feature type="transmembrane region" description="Helical" evidence="7">
    <location>
        <begin position="115"/>
        <end position="136"/>
    </location>
</feature>
<accession>A0A2S7CZ65</accession>
<dbReference type="Proteomes" id="UP000238191">
    <property type="component" value="Unassembled WGS sequence"/>
</dbReference>
<gene>
    <name evidence="8" type="ORF">XpiCFBP4643_18070</name>
</gene>
<protein>
    <submittedName>
        <fullName evidence="8">DoxX family protein</fullName>
    </submittedName>
</protein>
<feature type="transmembrane region" description="Helical" evidence="7">
    <location>
        <begin position="89"/>
        <end position="109"/>
    </location>
</feature>
<keyword evidence="5 7" id="KW-1133">Transmembrane helix</keyword>
<dbReference type="PANTHER" id="PTHR33452:SF1">
    <property type="entry name" value="INNER MEMBRANE PROTEIN YPHA-RELATED"/>
    <property type="match status" value="1"/>
</dbReference>
<reference evidence="9" key="1">
    <citation type="submission" date="2016-08" db="EMBL/GenBank/DDBJ databases">
        <authorList>
            <person name="Merda D."/>
            <person name="Briand M."/>
            <person name="Taghouti G."/>
            <person name="Carrere S."/>
            <person name="Gouzy J."/>
            <person name="Portier P."/>
            <person name="Jacques M.-A."/>
            <person name="Fischer-Le Saux M."/>
        </authorList>
    </citation>
    <scope>NUCLEOTIDE SEQUENCE [LARGE SCALE GENOMIC DNA]</scope>
    <source>
        <strain evidence="9">CFBP4643</strain>
    </source>
</reference>
<evidence type="ECO:0000313" key="9">
    <source>
        <dbReference type="Proteomes" id="UP000238191"/>
    </source>
</evidence>
<keyword evidence="3" id="KW-1003">Cell membrane</keyword>
<dbReference type="OrthoDB" id="346004at2"/>
<keyword evidence="4 7" id="KW-0812">Transmembrane</keyword>
<dbReference type="Pfam" id="PF07681">
    <property type="entry name" value="DoxX"/>
    <property type="match status" value="1"/>
</dbReference>
<evidence type="ECO:0000256" key="4">
    <source>
        <dbReference type="ARBA" id="ARBA00022692"/>
    </source>
</evidence>
<evidence type="ECO:0000256" key="1">
    <source>
        <dbReference type="ARBA" id="ARBA00004651"/>
    </source>
</evidence>
<dbReference type="AlphaFoldDB" id="A0A2S7CZ65"/>
<dbReference type="EMBL" id="MDEI01000019">
    <property type="protein sequence ID" value="PPU66861.1"/>
    <property type="molecule type" value="Genomic_DNA"/>
</dbReference>
<organism evidence="8 9">
    <name type="scientific">Xanthomonas pisi</name>
    <dbReference type="NCBI Taxonomy" id="56457"/>
    <lineage>
        <taxon>Bacteria</taxon>
        <taxon>Pseudomonadati</taxon>
        <taxon>Pseudomonadota</taxon>
        <taxon>Gammaproteobacteria</taxon>
        <taxon>Lysobacterales</taxon>
        <taxon>Lysobacteraceae</taxon>
        <taxon>Xanthomonas</taxon>
    </lineage>
</organism>
<evidence type="ECO:0000256" key="7">
    <source>
        <dbReference type="SAM" id="Phobius"/>
    </source>
</evidence>
<evidence type="ECO:0000256" key="6">
    <source>
        <dbReference type="ARBA" id="ARBA00023136"/>
    </source>
</evidence>
<comment type="subcellular location">
    <subcellularLocation>
        <location evidence="1">Cell membrane</location>
        <topology evidence="1">Multi-pass membrane protein</topology>
    </subcellularLocation>
</comment>
<dbReference type="InterPro" id="IPR051907">
    <property type="entry name" value="DoxX-like_oxidoreductase"/>
</dbReference>
<feature type="transmembrane region" description="Helical" evidence="7">
    <location>
        <begin position="62"/>
        <end position="82"/>
    </location>
</feature>
<dbReference type="PANTHER" id="PTHR33452">
    <property type="entry name" value="OXIDOREDUCTASE CATD-RELATED"/>
    <property type="match status" value="1"/>
</dbReference>
<evidence type="ECO:0000256" key="2">
    <source>
        <dbReference type="ARBA" id="ARBA00006679"/>
    </source>
</evidence>
<keyword evidence="6 7" id="KW-0472">Membrane</keyword>
<evidence type="ECO:0000256" key="5">
    <source>
        <dbReference type="ARBA" id="ARBA00022989"/>
    </source>
</evidence>